<proteinExistence type="predicted"/>
<dbReference type="PROSITE" id="PS52050">
    <property type="entry name" value="WYL"/>
    <property type="match status" value="1"/>
</dbReference>
<evidence type="ECO:0000259" key="2">
    <source>
        <dbReference type="Pfam" id="PF08279"/>
    </source>
</evidence>
<feature type="region of interest" description="Disordered" evidence="1">
    <location>
        <begin position="213"/>
        <end position="232"/>
    </location>
</feature>
<dbReference type="SUPFAM" id="SSF46785">
    <property type="entry name" value="Winged helix' DNA-binding domain"/>
    <property type="match status" value="1"/>
</dbReference>
<dbReference type="Gene3D" id="1.10.10.10">
    <property type="entry name" value="Winged helix-like DNA-binding domain superfamily/Winged helix DNA-binding domain"/>
    <property type="match status" value="1"/>
</dbReference>
<feature type="domain" description="Helix-turn-helix type 11" evidence="2">
    <location>
        <begin position="11"/>
        <end position="62"/>
    </location>
</feature>
<evidence type="ECO:0000313" key="4">
    <source>
        <dbReference type="EMBL" id="VEG29565.1"/>
    </source>
</evidence>
<accession>A0A448HIU7</accession>
<dbReference type="Proteomes" id="UP000266895">
    <property type="component" value="Chromosome"/>
</dbReference>
<protein>
    <submittedName>
        <fullName evidence="4">HTH domain</fullName>
    </submittedName>
</protein>
<dbReference type="InterPro" id="IPR036388">
    <property type="entry name" value="WH-like_DNA-bd_sf"/>
</dbReference>
<dbReference type="AlphaFoldDB" id="A0A448HIU7"/>
<dbReference type="PANTHER" id="PTHR34580:SF3">
    <property type="entry name" value="PROTEIN PAFB"/>
    <property type="match status" value="1"/>
</dbReference>
<evidence type="ECO:0000259" key="3">
    <source>
        <dbReference type="Pfam" id="PF13280"/>
    </source>
</evidence>
<sequence>MRRAERLHALSEALRRSGHRGRTAAQLAQELEVSVRTIKRDLAALEASGLPLWSRPGPGGGYGMLNSGTLPPVTLTDAQALSLLAAVAAAPDAPYSDLAAAAVGKIMDVLDPGTRARVDQLATRVWVNRAPGSLRSTRSACEQAMVEQRVLRIEYVDAHGVASTRDVEPILFANTHGTWYLVGWCRLREAVRWFTIHRIQRASVTREECTGHTVDEIGTPPATATSVRPMGR</sequence>
<dbReference type="OrthoDB" id="3268930at2"/>
<evidence type="ECO:0000313" key="5">
    <source>
        <dbReference type="Proteomes" id="UP000266895"/>
    </source>
</evidence>
<dbReference type="KEGG" id="ahw:NCTC11636_02106"/>
<dbReference type="InterPro" id="IPR026881">
    <property type="entry name" value="WYL_dom"/>
</dbReference>
<dbReference type="InterPro" id="IPR013196">
    <property type="entry name" value="HTH_11"/>
</dbReference>
<gene>
    <name evidence="4" type="ORF">NCTC11636_02106</name>
</gene>
<organism evidence="4 5">
    <name type="scientific">Actinomyces howellii</name>
    <dbReference type="NCBI Taxonomy" id="52771"/>
    <lineage>
        <taxon>Bacteria</taxon>
        <taxon>Bacillati</taxon>
        <taxon>Actinomycetota</taxon>
        <taxon>Actinomycetes</taxon>
        <taxon>Actinomycetales</taxon>
        <taxon>Actinomycetaceae</taxon>
        <taxon>Actinomyces</taxon>
    </lineage>
</organism>
<evidence type="ECO:0000256" key="1">
    <source>
        <dbReference type="SAM" id="MobiDB-lite"/>
    </source>
</evidence>
<dbReference type="InterPro" id="IPR051534">
    <property type="entry name" value="CBASS_pafABC_assoc_protein"/>
</dbReference>
<dbReference type="Pfam" id="PF13280">
    <property type="entry name" value="WYL"/>
    <property type="match status" value="1"/>
</dbReference>
<name>A0A448HIU7_9ACTO</name>
<dbReference type="PANTHER" id="PTHR34580">
    <property type="match status" value="1"/>
</dbReference>
<dbReference type="RefSeq" id="WP_126383071.1">
    <property type="nucleotide sequence ID" value="NZ_LR134350.1"/>
</dbReference>
<keyword evidence="5" id="KW-1185">Reference proteome</keyword>
<reference evidence="4 5" key="1">
    <citation type="submission" date="2018-12" db="EMBL/GenBank/DDBJ databases">
        <authorList>
            <consortium name="Pathogen Informatics"/>
        </authorList>
    </citation>
    <scope>NUCLEOTIDE SEQUENCE [LARGE SCALE GENOMIC DNA]</scope>
    <source>
        <strain evidence="4 5">NCTC11636</strain>
    </source>
</reference>
<dbReference type="Pfam" id="PF08279">
    <property type="entry name" value="HTH_11"/>
    <property type="match status" value="1"/>
</dbReference>
<dbReference type="EMBL" id="LR134350">
    <property type="protein sequence ID" value="VEG29565.1"/>
    <property type="molecule type" value="Genomic_DNA"/>
</dbReference>
<dbReference type="InterPro" id="IPR036390">
    <property type="entry name" value="WH_DNA-bd_sf"/>
</dbReference>
<feature type="domain" description="WYL" evidence="3">
    <location>
        <begin position="140"/>
        <end position="203"/>
    </location>
</feature>